<protein>
    <recommendedName>
        <fullName evidence="12">Fluoride-specific ion channel</fullName>
    </recommendedName>
</protein>
<evidence type="ECO:0000313" key="14">
    <source>
        <dbReference type="Proteomes" id="UP000010116"/>
    </source>
</evidence>
<comment type="caution">
    <text evidence="12">Lacks conserved residue(s) required for the propagation of feature annotation.</text>
</comment>
<feature type="transmembrane region" description="Helical" evidence="12">
    <location>
        <begin position="45"/>
        <end position="65"/>
    </location>
</feature>
<dbReference type="Pfam" id="PF02537">
    <property type="entry name" value="CRCB"/>
    <property type="match status" value="1"/>
</dbReference>
<keyword evidence="4 12" id="KW-0812">Transmembrane</keyword>
<keyword evidence="5 12" id="KW-1133">Transmembrane helix</keyword>
<sequence>MALTWKQRKSLLFFSIGFLGSFTTMSAFTLQAVELHNSNQLFTSYSYILLTILLTIIATIVGINISKQC</sequence>
<dbReference type="GO" id="GO:0005886">
    <property type="term" value="C:plasma membrane"/>
    <property type="evidence" value="ECO:0007669"/>
    <property type="project" value="UniProtKB-SubCell"/>
</dbReference>
<organism evidence="13 14">
    <name type="scientific">SAR86 cluster bacterium SAR86B</name>
    <dbReference type="NCBI Taxonomy" id="1123867"/>
    <lineage>
        <taxon>Bacteria</taxon>
        <taxon>Pseudomonadati</taxon>
        <taxon>Pseudomonadota</taxon>
        <taxon>Gammaproteobacteria</taxon>
        <taxon>SAR86 cluster</taxon>
    </lineage>
</organism>
<name>J4V1X7_9GAMM</name>
<evidence type="ECO:0000256" key="7">
    <source>
        <dbReference type="ARBA" id="ARBA00023065"/>
    </source>
</evidence>
<dbReference type="Proteomes" id="UP000010116">
    <property type="component" value="Unassembled WGS sequence"/>
</dbReference>
<evidence type="ECO:0000313" key="13">
    <source>
        <dbReference type="EMBL" id="EJP72582.1"/>
    </source>
</evidence>
<dbReference type="HOGENOM" id="CLU_2773535_0_0_6"/>
<keyword evidence="8 12" id="KW-0472">Membrane</keyword>
<comment type="similarity">
    <text evidence="10 12">Belongs to the fluoride channel Fluc/FEX (TC 1.A.43) family.</text>
</comment>
<evidence type="ECO:0000256" key="11">
    <source>
        <dbReference type="ARBA" id="ARBA00035585"/>
    </source>
</evidence>
<dbReference type="GO" id="GO:0034220">
    <property type="term" value="P:monoatomic ion transmembrane transport"/>
    <property type="evidence" value="ECO:0007669"/>
    <property type="project" value="UniProtKB-KW"/>
</dbReference>
<evidence type="ECO:0000256" key="9">
    <source>
        <dbReference type="ARBA" id="ARBA00023303"/>
    </source>
</evidence>
<evidence type="ECO:0000256" key="6">
    <source>
        <dbReference type="ARBA" id="ARBA00023053"/>
    </source>
</evidence>
<dbReference type="AlphaFoldDB" id="J4V1X7"/>
<keyword evidence="7" id="KW-0406">Ion transport</keyword>
<comment type="catalytic activity">
    <reaction evidence="11">
        <text>fluoride(in) = fluoride(out)</text>
        <dbReference type="Rhea" id="RHEA:76159"/>
        <dbReference type="ChEBI" id="CHEBI:17051"/>
    </reaction>
    <physiologicalReaction direction="left-to-right" evidence="11">
        <dbReference type="Rhea" id="RHEA:76160"/>
    </physiologicalReaction>
</comment>
<evidence type="ECO:0000256" key="12">
    <source>
        <dbReference type="RuleBase" id="RU004340"/>
    </source>
</evidence>
<evidence type="ECO:0000256" key="2">
    <source>
        <dbReference type="ARBA" id="ARBA00022475"/>
    </source>
</evidence>
<feature type="transmembrane region" description="Helical" evidence="12">
    <location>
        <begin position="12"/>
        <end position="33"/>
    </location>
</feature>
<evidence type="ECO:0000256" key="4">
    <source>
        <dbReference type="ARBA" id="ARBA00022692"/>
    </source>
</evidence>
<keyword evidence="9" id="KW-0407">Ion channel</keyword>
<comment type="subcellular location">
    <subcellularLocation>
        <location evidence="1">Cell membrane</location>
        <topology evidence="1">Multi-pass membrane protein</topology>
    </subcellularLocation>
</comment>
<keyword evidence="2" id="KW-1003">Cell membrane</keyword>
<evidence type="ECO:0000256" key="10">
    <source>
        <dbReference type="ARBA" id="ARBA00035120"/>
    </source>
</evidence>
<gene>
    <name evidence="13" type="ORF">NT02SARS_1168</name>
</gene>
<dbReference type="InterPro" id="IPR003691">
    <property type="entry name" value="FluC"/>
</dbReference>
<evidence type="ECO:0000256" key="5">
    <source>
        <dbReference type="ARBA" id="ARBA00022989"/>
    </source>
</evidence>
<evidence type="ECO:0000256" key="3">
    <source>
        <dbReference type="ARBA" id="ARBA00022519"/>
    </source>
</evidence>
<accession>J4V1X7</accession>
<keyword evidence="7" id="KW-0813">Transport</keyword>
<comment type="function">
    <text evidence="12">Important for reducing fluoride concentration in the cell, thus reducing its toxicity.</text>
</comment>
<evidence type="ECO:0000256" key="1">
    <source>
        <dbReference type="ARBA" id="ARBA00004651"/>
    </source>
</evidence>
<proteinExistence type="inferred from homology"/>
<reference evidence="13 14" key="1">
    <citation type="journal article" date="2012" name="ISME J.">
        <title>Genomic insights to SAR86, an abundant and uncultivated marine bacterial lineage.</title>
        <authorList>
            <person name="Dupont C.L."/>
            <person name="Rusch D.B."/>
            <person name="Yooseph S."/>
            <person name="Lombardo M.J."/>
            <person name="Richter R.A."/>
            <person name="Valas R."/>
            <person name="Novotny M."/>
            <person name="Yee-Greenbaum J."/>
            <person name="Selengut J.D."/>
            <person name="Haft D.H."/>
            <person name="Halpern A.L."/>
            <person name="Lasken R.S."/>
            <person name="Nealson K."/>
            <person name="Friedman R."/>
            <person name="Venter J.C."/>
        </authorList>
    </citation>
    <scope>NUCLEOTIDE SEQUENCE [LARGE SCALE GENOMIC DNA]</scope>
</reference>
<dbReference type="EMBL" id="JH611190">
    <property type="protein sequence ID" value="EJP72582.1"/>
    <property type="molecule type" value="Genomic_DNA"/>
</dbReference>
<keyword evidence="6" id="KW-0915">Sodium</keyword>
<evidence type="ECO:0000256" key="8">
    <source>
        <dbReference type="ARBA" id="ARBA00023136"/>
    </source>
</evidence>
<keyword evidence="3" id="KW-0997">Cell inner membrane</keyword>